<keyword evidence="4" id="KW-1185">Reference proteome</keyword>
<accession>A0ABW4MR74</accession>
<dbReference type="PANTHER" id="PTHR30590">
    <property type="entry name" value="INNER MEMBRANE PROTEIN"/>
    <property type="match status" value="1"/>
</dbReference>
<dbReference type="EMBL" id="JBHUEK010000020">
    <property type="protein sequence ID" value="MFD1779604.1"/>
    <property type="molecule type" value="Genomic_DNA"/>
</dbReference>
<dbReference type="InterPro" id="IPR007349">
    <property type="entry name" value="DUF418"/>
</dbReference>
<keyword evidence="1" id="KW-1133">Transmembrane helix</keyword>
<feature type="transmembrane region" description="Helical" evidence="1">
    <location>
        <begin position="323"/>
        <end position="342"/>
    </location>
</feature>
<feature type="transmembrane region" description="Helical" evidence="1">
    <location>
        <begin position="207"/>
        <end position="230"/>
    </location>
</feature>
<gene>
    <name evidence="3" type="ORF">ACFSFW_13150</name>
</gene>
<dbReference type="Pfam" id="PF04235">
    <property type="entry name" value="DUF418"/>
    <property type="match status" value="1"/>
</dbReference>
<dbReference type="Proteomes" id="UP001597227">
    <property type="component" value="Unassembled WGS sequence"/>
</dbReference>
<protein>
    <submittedName>
        <fullName evidence="3">DUF418 domain-containing protein</fullName>
    </submittedName>
</protein>
<dbReference type="PANTHER" id="PTHR30590:SF2">
    <property type="entry name" value="INNER MEMBRANE PROTEIN"/>
    <property type="match status" value="1"/>
</dbReference>
<evidence type="ECO:0000313" key="4">
    <source>
        <dbReference type="Proteomes" id="UP001597227"/>
    </source>
</evidence>
<sequence length="398" mass="45581">MSNDRLSPALGAERIHSIDVIRGLAILGIFFVNMPSFFAPILYLNPATWWIGELNQWTNSIIDIFAQASFYTLFSFLFGFGFILFKERAVAKGYSFYPLISRRLIVLLLFGCLHAFFVWHGDILITYAVIGAILLLFHKAKPITLLIWALVLIFVPNVVLGGLMFVAVLFEPDLNAVMYNEQLALKSAEIYANGGFWEITIQRFQDWYFVNNVASIFVMIITLLPMFLLGAFIAKKKWFEGRDEDVKKVKFLWLTALVIGVPMKLLPYYTAKNPATDYLQDTIGGPSTALLYATSIVLLMRLPVWKRLLSPLALVGRLSLSNYLFQSIVCTLLFYGYGFGLYGKIQPFTGFLLTIGIYIVQVILSYFWLKKFRYGPFEWVWRSLTYANKVDIRKKAIR</sequence>
<feature type="transmembrane region" description="Helical" evidence="1">
    <location>
        <begin position="348"/>
        <end position="369"/>
    </location>
</feature>
<proteinExistence type="predicted"/>
<reference evidence="4" key="1">
    <citation type="journal article" date="2019" name="Int. J. Syst. Evol. Microbiol.">
        <title>The Global Catalogue of Microorganisms (GCM) 10K type strain sequencing project: providing services to taxonomists for standard genome sequencing and annotation.</title>
        <authorList>
            <consortium name="The Broad Institute Genomics Platform"/>
            <consortium name="The Broad Institute Genome Sequencing Center for Infectious Disease"/>
            <person name="Wu L."/>
            <person name="Ma J."/>
        </authorList>
    </citation>
    <scope>NUCLEOTIDE SEQUENCE [LARGE SCALE GENOMIC DNA]</scope>
    <source>
        <strain evidence="4">CCUG 15531</strain>
    </source>
</reference>
<organism evidence="3 4">
    <name type="scientific">Fredinandcohnia salidurans</name>
    <dbReference type="NCBI Taxonomy" id="2595041"/>
    <lineage>
        <taxon>Bacteria</taxon>
        <taxon>Bacillati</taxon>
        <taxon>Bacillota</taxon>
        <taxon>Bacilli</taxon>
        <taxon>Bacillales</taxon>
        <taxon>Bacillaceae</taxon>
        <taxon>Fredinandcohnia</taxon>
    </lineage>
</organism>
<feature type="transmembrane region" description="Helical" evidence="1">
    <location>
        <begin position="251"/>
        <end position="271"/>
    </location>
</feature>
<evidence type="ECO:0000313" key="3">
    <source>
        <dbReference type="EMBL" id="MFD1779604.1"/>
    </source>
</evidence>
<evidence type="ECO:0000256" key="1">
    <source>
        <dbReference type="SAM" id="Phobius"/>
    </source>
</evidence>
<feature type="transmembrane region" description="Helical" evidence="1">
    <location>
        <begin position="123"/>
        <end position="138"/>
    </location>
</feature>
<feature type="transmembrane region" description="Helical" evidence="1">
    <location>
        <begin position="283"/>
        <end position="302"/>
    </location>
</feature>
<feature type="transmembrane region" description="Helical" evidence="1">
    <location>
        <begin position="20"/>
        <end position="44"/>
    </location>
</feature>
<feature type="transmembrane region" description="Helical" evidence="1">
    <location>
        <begin position="64"/>
        <end position="84"/>
    </location>
</feature>
<comment type="caution">
    <text evidence="3">The sequence shown here is derived from an EMBL/GenBank/DDBJ whole genome shotgun (WGS) entry which is preliminary data.</text>
</comment>
<feature type="transmembrane region" description="Helical" evidence="1">
    <location>
        <begin position="145"/>
        <end position="170"/>
    </location>
</feature>
<keyword evidence="1" id="KW-0472">Membrane</keyword>
<dbReference type="InterPro" id="IPR052529">
    <property type="entry name" value="Bact_Transport_Assoc"/>
</dbReference>
<name>A0ABW4MR74_9BACI</name>
<evidence type="ECO:0000259" key="2">
    <source>
        <dbReference type="Pfam" id="PF04235"/>
    </source>
</evidence>
<feature type="domain" description="DUF418" evidence="2">
    <location>
        <begin position="234"/>
        <end position="387"/>
    </location>
</feature>
<keyword evidence="1" id="KW-0812">Transmembrane</keyword>
<feature type="transmembrane region" description="Helical" evidence="1">
    <location>
        <begin position="96"/>
        <end position="117"/>
    </location>
</feature>
<dbReference type="RefSeq" id="WP_388038952.1">
    <property type="nucleotide sequence ID" value="NZ_JBHUEK010000020.1"/>
</dbReference>